<evidence type="ECO:0000256" key="3">
    <source>
        <dbReference type="ARBA" id="ARBA00023125"/>
    </source>
</evidence>
<keyword evidence="4" id="KW-0804">Transcription</keyword>
<dbReference type="RefSeq" id="WP_377262266.1">
    <property type="nucleotide sequence ID" value="NZ_JBHLUH010000094.1"/>
</dbReference>
<proteinExistence type="inferred from homology"/>
<gene>
    <name evidence="6" type="ORF">ACFFIA_40910</name>
</gene>
<feature type="domain" description="HTH lysR-type" evidence="5">
    <location>
        <begin position="1"/>
        <end position="58"/>
    </location>
</feature>
<dbReference type="EMBL" id="JBHLUH010000094">
    <property type="protein sequence ID" value="MFC0533980.1"/>
    <property type="molecule type" value="Genomic_DNA"/>
</dbReference>
<dbReference type="PANTHER" id="PTHR30126:SF40">
    <property type="entry name" value="HTH-TYPE TRANSCRIPTIONAL REGULATOR GLTR"/>
    <property type="match status" value="1"/>
</dbReference>
<dbReference type="Pfam" id="PF03466">
    <property type="entry name" value="LysR_substrate"/>
    <property type="match status" value="1"/>
</dbReference>
<accession>A0ABV6MGW7</accession>
<dbReference type="PRINTS" id="PR00039">
    <property type="entry name" value="HTHLYSR"/>
</dbReference>
<dbReference type="Proteomes" id="UP001589867">
    <property type="component" value="Unassembled WGS sequence"/>
</dbReference>
<dbReference type="CDD" id="cd05466">
    <property type="entry name" value="PBP2_LTTR_substrate"/>
    <property type="match status" value="1"/>
</dbReference>
<dbReference type="InterPro" id="IPR005119">
    <property type="entry name" value="LysR_subst-bd"/>
</dbReference>
<dbReference type="Pfam" id="PF00126">
    <property type="entry name" value="HTH_1"/>
    <property type="match status" value="1"/>
</dbReference>
<evidence type="ECO:0000256" key="2">
    <source>
        <dbReference type="ARBA" id="ARBA00023015"/>
    </source>
</evidence>
<dbReference type="InterPro" id="IPR036388">
    <property type="entry name" value="WH-like_DNA-bd_sf"/>
</dbReference>
<keyword evidence="3" id="KW-0238">DNA-binding</keyword>
<protein>
    <submittedName>
        <fullName evidence="6">LysR family transcriptional regulator</fullName>
    </submittedName>
</protein>
<evidence type="ECO:0000313" key="6">
    <source>
        <dbReference type="EMBL" id="MFC0533980.1"/>
    </source>
</evidence>
<sequence length="297" mass="32256">MDLRLLKYFLATVDHGSVTRAAEALYITQPSLSQAIRTLELDLGVKLFDRSSRGVTLTAEGSAFTAPARQLLADVHRARRTAQEVGELRRGRLDLSVQSTLALEPLPHLTNAFSHHHPDVLIVVRNPGGAAGVEQDLRKGRAELGITDMSETPEGLARRTYRTQETVIVLPPDLAQDLPDPVPHALVAAIPLIVELSNDRNRILVDKPLEALIGNVAIECAHRQAVWELVMRGAGATFLPRDFAEAALRRVVVRSLEPKIVREVSFVFRPGLLSPAAQAFLSLANLGSGGRSGGPPR</sequence>
<dbReference type="Gene3D" id="3.40.190.290">
    <property type="match status" value="1"/>
</dbReference>
<dbReference type="SUPFAM" id="SSF46785">
    <property type="entry name" value="Winged helix' DNA-binding domain"/>
    <property type="match status" value="1"/>
</dbReference>
<name>A0ABV6MGW7_9ACTN</name>
<evidence type="ECO:0000256" key="1">
    <source>
        <dbReference type="ARBA" id="ARBA00009437"/>
    </source>
</evidence>
<comment type="similarity">
    <text evidence="1">Belongs to the LysR transcriptional regulatory family.</text>
</comment>
<evidence type="ECO:0000259" key="5">
    <source>
        <dbReference type="PROSITE" id="PS50931"/>
    </source>
</evidence>
<evidence type="ECO:0000256" key="4">
    <source>
        <dbReference type="ARBA" id="ARBA00023163"/>
    </source>
</evidence>
<dbReference type="InterPro" id="IPR036390">
    <property type="entry name" value="WH_DNA-bd_sf"/>
</dbReference>
<dbReference type="InterPro" id="IPR000847">
    <property type="entry name" value="LysR_HTH_N"/>
</dbReference>
<dbReference type="SUPFAM" id="SSF53850">
    <property type="entry name" value="Periplasmic binding protein-like II"/>
    <property type="match status" value="1"/>
</dbReference>
<comment type="caution">
    <text evidence="6">The sequence shown here is derived from an EMBL/GenBank/DDBJ whole genome shotgun (WGS) entry which is preliminary data.</text>
</comment>
<evidence type="ECO:0000313" key="7">
    <source>
        <dbReference type="Proteomes" id="UP001589867"/>
    </source>
</evidence>
<keyword evidence="2" id="KW-0805">Transcription regulation</keyword>
<reference evidence="6 7" key="1">
    <citation type="submission" date="2024-09" db="EMBL/GenBank/DDBJ databases">
        <authorList>
            <person name="Sun Q."/>
            <person name="Mori K."/>
        </authorList>
    </citation>
    <scope>NUCLEOTIDE SEQUENCE [LARGE SCALE GENOMIC DNA]</scope>
    <source>
        <strain evidence="6 7">TBRC 3947</strain>
    </source>
</reference>
<dbReference type="PANTHER" id="PTHR30126">
    <property type="entry name" value="HTH-TYPE TRANSCRIPTIONAL REGULATOR"/>
    <property type="match status" value="1"/>
</dbReference>
<dbReference type="Gene3D" id="1.10.10.10">
    <property type="entry name" value="Winged helix-like DNA-binding domain superfamily/Winged helix DNA-binding domain"/>
    <property type="match status" value="1"/>
</dbReference>
<keyword evidence="7" id="KW-1185">Reference proteome</keyword>
<organism evidence="6 7">
    <name type="scientific">Phytohabitans kaempferiae</name>
    <dbReference type="NCBI Taxonomy" id="1620943"/>
    <lineage>
        <taxon>Bacteria</taxon>
        <taxon>Bacillati</taxon>
        <taxon>Actinomycetota</taxon>
        <taxon>Actinomycetes</taxon>
        <taxon>Micromonosporales</taxon>
        <taxon>Micromonosporaceae</taxon>
    </lineage>
</organism>
<dbReference type="PROSITE" id="PS50931">
    <property type="entry name" value="HTH_LYSR"/>
    <property type="match status" value="1"/>
</dbReference>